<organism evidence="1">
    <name type="scientific">Rhizophora mucronata</name>
    <name type="common">Asiatic mangrove</name>
    <dbReference type="NCBI Taxonomy" id="61149"/>
    <lineage>
        <taxon>Eukaryota</taxon>
        <taxon>Viridiplantae</taxon>
        <taxon>Streptophyta</taxon>
        <taxon>Embryophyta</taxon>
        <taxon>Tracheophyta</taxon>
        <taxon>Spermatophyta</taxon>
        <taxon>Magnoliopsida</taxon>
        <taxon>eudicotyledons</taxon>
        <taxon>Gunneridae</taxon>
        <taxon>Pentapetalae</taxon>
        <taxon>rosids</taxon>
        <taxon>fabids</taxon>
        <taxon>Malpighiales</taxon>
        <taxon>Rhizophoraceae</taxon>
        <taxon>Rhizophora</taxon>
    </lineage>
</organism>
<evidence type="ECO:0000313" key="1">
    <source>
        <dbReference type="EMBL" id="MBX60460.1"/>
    </source>
</evidence>
<reference evidence="1" key="1">
    <citation type="submission" date="2018-02" db="EMBL/GenBank/DDBJ databases">
        <title>Rhizophora mucronata_Transcriptome.</title>
        <authorList>
            <person name="Meera S.P."/>
            <person name="Sreeshan A."/>
            <person name="Augustine A."/>
        </authorList>
    </citation>
    <scope>NUCLEOTIDE SEQUENCE</scope>
    <source>
        <tissue evidence="1">Leaf</tissue>
    </source>
</reference>
<proteinExistence type="predicted"/>
<protein>
    <submittedName>
        <fullName evidence="1">Uncharacterized protein</fullName>
    </submittedName>
</protein>
<dbReference type="EMBL" id="GGEC01079976">
    <property type="protein sequence ID" value="MBX60460.1"/>
    <property type="molecule type" value="Transcribed_RNA"/>
</dbReference>
<accession>A0A2P2Q0D5</accession>
<name>A0A2P2Q0D5_RHIMU</name>
<dbReference type="AlphaFoldDB" id="A0A2P2Q0D5"/>
<sequence>MTTYLYLWNHPCVKWKEHATMVVKILFVNIPGML</sequence>